<dbReference type="Proteomes" id="UP000198253">
    <property type="component" value="Chromosome I"/>
</dbReference>
<dbReference type="InParanoid" id="A0A1C4Z4P9"/>
<evidence type="ECO:0000256" key="4">
    <source>
        <dbReference type="ARBA" id="ARBA00022692"/>
    </source>
</evidence>
<evidence type="ECO:0000256" key="5">
    <source>
        <dbReference type="ARBA" id="ARBA00022989"/>
    </source>
</evidence>
<name>A0A1C4Z4P9_MICEC</name>
<gene>
    <name evidence="9" type="ORF">GA0070618_4763</name>
</gene>
<comment type="subcellular location">
    <subcellularLocation>
        <location evidence="1 7">Cell membrane</location>
        <topology evidence="1 7">Multi-pass membrane protein</topology>
    </subcellularLocation>
</comment>
<keyword evidence="10" id="KW-1185">Reference proteome</keyword>
<feature type="transmembrane region" description="Helical" evidence="7">
    <location>
        <begin position="12"/>
        <end position="31"/>
    </location>
</feature>
<keyword evidence="3" id="KW-1003">Cell membrane</keyword>
<keyword evidence="6 7" id="KW-0472">Membrane</keyword>
<keyword evidence="5 7" id="KW-1133">Transmembrane helix</keyword>
<dbReference type="InterPro" id="IPR035906">
    <property type="entry name" value="MetI-like_sf"/>
</dbReference>
<dbReference type="InterPro" id="IPR000515">
    <property type="entry name" value="MetI-like"/>
</dbReference>
<keyword evidence="2 7" id="KW-0813">Transport</keyword>
<dbReference type="Pfam" id="PF00528">
    <property type="entry name" value="BPD_transp_1"/>
    <property type="match status" value="1"/>
</dbReference>
<proteinExistence type="inferred from homology"/>
<evidence type="ECO:0000259" key="8">
    <source>
        <dbReference type="PROSITE" id="PS50928"/>
    </source>
</evidence>
<reference evidence="10" key="1">
    <citation type="submission" date="2016-06" db="EMBL/GenBank/DDBJ databases">
        <authorList>
            <person name="Varghese N."/>
            <person name="Submissions Spin"/>
        </authorList>
    </citation>
    <scope>NUCLEOTIDE SEQUENCE [LARGE SCALE GENOMIC DNA]</scope>
    <source>
        <strain evidence="10">DSM 43816</strain>
    </source>
</reference>
<dbReference type="EMBL" id="LT607413">
    <property type="protein sequence ID" value="SCF27857.1"/>
    <property type="molecule type" value="Genomic_DNA"/>
</dbReference>
<dbReference type="PROSITE" id="PS50928">
    <property type="entry name" value="ABC_TM1"/>
    <property type="match status" value="1"/>
</dbReference>
<protein>
    <submittedName>
        <fullName evidence="9">Carbohydrate ABC transporter membrane protein 2, CUT1 family</fullName>
    </submittedName>
</protein>
<evidence type="ECO:0000313" key="10">
    <source>
        <dbReference type="Proteomes" id="UP000198253"/>
    </source>
</evidence>
<feature type="transmembrane region" description="Helical" evidence="7">
    <location>
        <begin position="75"/>
        <end position="96"/>
    </location>
</feature>
<sequence>MKRRVSPGRIVVYVVLGLALIPVLFPVYYAFAGAVMGPGDLATYPPALVPGDLHWQNFGDVFDAVPLGRFYVNSAVQAGVITLAQVVTSILAAYAFAFLRMPAKAATFALFLATLMVPWESIIIPNYLAISDWGLTRGGLTYLGLVLPFLASAFGTFLLRQAFLQFPGELRDAAVIDGCGHWRLLWRVVVPLSKPSIAAVGVYVFLSAWNQYFWPLILIRDPEYQTLQIGISQLNDAEAAQPGLILAGVALSLLPTLAVVIFGQRYIVRGLTAGALR</sequence>
<evidence type="ECO:0000256" key="1">
    <source>
        <dbReference type="ARBA" id="ARBA00004651"/>
    </source>
</evidence>
<feature type="transmembrane region" description="Helical" evidence="7">
    <location>
        <begin position="108"/>
        <end position="130"/>
    </location>
</feature>
<dbReference type="OrthoDB" id="61122at2"/>
<dbReference type="CDD" id="cd06261">
    <property type="entry name" value="TM_PBP2"/>
    <property type="match status" value="1"/>
</dbReference>
<feature type="domain" description="ABC transmembrane type-1" evidence="8">
    <location>
        <begin position="71"/>
        <end position="263"/>
    </location>
</feature>
<comment type="similarity">
    <text evidence="7">Belongs to the binding-protein-dependent transport system permease family.</text>
</comment>
<dbReference type="RefSeq" id="WP_088983597.1">
    <property type="nucleotide sequence ID" value="NZ_LT607413.1"/>
</dbReference>
<feature type="transmembrane region" description="Helical" evidence="7">
    <location>
        <begin position="244"/>
        <end position="268"/>
    </location>
</feature>
<organism evidence="9 10">
    <name type="scientific">Micromonospora echinospora</name>
    <name type="common">Micromonospora purpurea</name>
    <dbReference type="NCBI Taxonomy" id="1877"/>
    <lineage>
        <taxon>Bacteria</taxon>
        <taxon>Bacillati</taxon>
        <taxon>Actinomycetota</taxon>
        <taxon>Actinomycetes</taxon>
        <taxon>Micromonosporales</taxon>
        <taxon>Micromonosporaceae</taxon>
        <taxon>Micromonospora</taxon>
    </lineage>
</organism>
<keyword evidence="4 7" id="KW-0812">Transmembrane</keyword>
<evidence type="ECO:0000256" key="2">
    <source>
        <dbReference type="ARBA" id="ARBA00022448"/>
    </source>
</evidence>
<evidence type="ECO:0000256" key="6">
    <source>
        <dbReference type="ARBA" id="ARBA00023136"/>
    </source>
</evidence>
<dbReference type="PANTHER" id="PTHR43744">
    <property type="entry name" value="ABC TRANSPORTER PERMEASE PROTEIN MG189-RELATED-RELATED"/>
    <property type="match status" value="1"/>
</dbReference>
<dbReference type="GO" id="GO:0055085">
    <property type="term" value="P:transmembrane transport"/>
    <property type="evidence" value="ECO:0007669"/>
    <property type="project" value="InterPro"/>
</dbReference>
<dbReference type="AlphaFoldDB" id="A0A1C4Z4P9"/>
<feature type="transmembrane region" description="Helical" evidence="7">
    <location>
        <begin position="142"/>
        <end position="163"/>
    </location>
</feature>
<evidence type="ECO:0000256" key="7">
    <source>
        <dbReference type="RuleBase" id="RU363032"/>
    </source>
</evidence>
<dbReference type="PANTHER" id="PTHR43744:SF8">
    <property type="entry name" value="SN-GLYCEROL-3-PHOSPHATE TRANSPORT SYSTEM PERMEASE PROTEIN UGPE"/>
    <property type="match status" value="1"/>
</dbReference>
<dbReference type="Gene3D" id="1.10.3720.10">
    <property type="entry name" value="MetI-like"/>
    <property type="match status" value="1"/>
</dbReference>
<dbReference type="SUPFAM" id="SSF161098">
    <property type="entry name" value="MetI-like"/>
    <property type="match status" value="1"/>
</dbReference>
<dbReference type="GO" id="GO:0005886">
    <property type="term" value="C:plasma membrane"/>
    <property type="evidence" value="ECO:0007669"/>
    <property type="project" value="UniProtKB-SubCell"/>
</dbReference>
<accession>A0A1C4Z4P9</accession>
<evidence type="ECO:0000313" key="9">
    <source>
        <dbReference type="EMBL" id="SCF27857.1"/>
    </source>
</evidence>
<feature type="transmembrane region" description="Helical" evidence="7">
    <location>
        <begin position="184"/>
        <end position="206"/>
    </location>
</feature>
<evidence type="ECO:0000256" key="3">
    <source>
        <dbReference type="ARBA" id="ARBA00022475"/>
    </source>
</evidence>